<keyword evidence="7 18" id="KW-0812">Transmembrane</keyword>
<dbReference type="InterPro" id="IPR005467">
    <property type="entry name" value="His_kinase_dom"/>
</dbReference>
<feature type="domain" description="Response regulatory" evidence="20">
    <location>
        <begin position="619"/>
        <end position="741"/>
    </location>
</feature>
<dbReference type="EMBL" id="SRXU01000001">
    <property type="protein sequence ID" value="TGX46073.1"/>
    <property type="molecule type" value="Genomic_DNA"/>
</dbReference>
<evidence type="ECO:0000256" key="16">
    <source>
        <dbReference type="PROSITE-ProRule" id="PRU00110"/>
    </source>
</evidence>
<dbReference type="PROSITE" id="PS50894">
    <property type="entry name" value="HPT"/>
    <property type="match status" value="1"/>
</dbReference>
<evidence type="ECO:0000256" key="9">
    <source>
        <dbReference type="ARBA" id="ARBA00022777"/>
    </source>
</evidence>
<dbReference type="GO" id="GO:0006355">
    <property type="term" value="P:regulation of DNA-templated transcription"/>
    <property type="evidence" value="ECO:0007669"/>
    <property type="project" value="InterPro"/>
</dbReference>
<dbReference type="PANTHER" id="PTHR45339">
    <property type="entry name" value="HYBRID SIGNAL TRANSDUCTION HISTIDINE KINASE J"/>
    <property type="match status" value="1"/>
</dbReference>
<keyword evidence="25" id="KW-1185">Reference proteome</keyword>
<dbReference type="CDD" id="cd00082">
    <property type="entry name" value="HisKA"/>
    <property type="match status" value="1"/>
</dbReference>
<organism evidence="24 25">
    <name type="scientific">Sphingomonas naasensis</name>
    <dbReference type="NCBI Taxonomy" id="1344951"/>
    <lineage>
        <taxon>Bacteria</taxon>
        <taxon>Pseudomonadati</taxon>
        <taxon>Pseudomonadota</taxon>
        <taxon>Alphaproteobacteria</taxon>
        <taxon>Sphingomonadales</taxon>
        <taxon>Sphingomonadaceae</taxon>
        <taxon>Sphingomonas</taxon>
    </lineage>
</organism>
<evidence type="ECO:0000256" key="18">
    <source>
        <dbReference type="SAM" id="Phobius"/>
    </source>
</evidence>
<protein>
    <recommendedName>
        <fullName evidence="15">Sensory/regulatory protein RpfC</fullName>
        <ecNumber evidence="3">2.7.13.3</ecNumber>
    </recommendedName>
</protein>
<dbReference type="PROSITE" id="PS50112">
    <property type="entry name" value="PAS"/>
    <property type="match status" value="1"/>
</dbReference>
<dbReference type="PANTHER" id="PTHR45339:SF1">
    <property type="entry name" value="HYBRID SIGNAL TRANSDUCTION HISTIDINE KINASE J"/>
    <property type="match status" value="1"/>
</dbReference>
<dbReference type="EC" id="2.7.13.3" evidence="3"/>
<evidence type="ECO:0000256" key="2">
    <source>
        <dbReference type="ARBA" id="ARBA00004651"/>
    </source>
</evidence>
<dbReference type="InterPro" id="IPR003594">
    <property type="entry name" value="HATPase_dom"/>
</dbReference>
<dbReference type="OrthoDB" id="9801651at2"/>
<keyword evidence="6" id="KW-0808">Transferase</keyword>
<dbReference type="GO" id="GO:0000155">
    <property type="term" value="F:phosphorelay sensor kinase activity"/>
    <property type="evidence" value="ECO:0007669"/>
    <property type="project" value="InterPro"/>
</dbReference>
<dbReference type="InterPro" id="IPR008207">
    <property type="entry name" value="Sig_transdc_His_kin_Hpt_dom"/>
</dbReference>
<dbReference type="AlphaFoldDB" id="A0A4S1WSN6"/>
<dbReference type="InterPro" id="IPR004358">
    <property type="entry name" value="Sig_transdc_His_kin-like_C"/>
</dbReference>
<dbReference type="Pfam" id="PF00989">
    <property type="entry name" value="PAS"/>
    <property type="match status" value="1"/>
</dbReference>
<comment type="catalytic activity">
    <reaction evidence="1">
        <text>ATP + protein L-histidine = ADP + protein N-phospho-L-histidine.</text>
        <dbReference type="EC" id="2.7.13.3"/>
    </reaction>
</comment>
<evidence type="ECO:0000259" key="22">
    <source>
        <dbReference type="PROSITE" id="PS50113"/>
    </source>
</evidence>
<gene>
    <name evidence="24" type="ORF">E5A74_02575</name>
</gene>
<dbReference type="SUPFAM" id="SSF47384">
    <property type="entry name" value="Homodimeric domain of signal transducing histidine kinase"/>
    <property type="match status" value="1"/>
</dbReference>
<dbReference type="Pfam" id="PF00512">
    <property type="entry name" value="HisKA"/>
    <property type="match status" value="1"/>
</dbReference>
<evidence type="ECO:0000256" key="5">
    <source>
        <dbReference type="ARBA" id="ARBA00022553"/>
    </source>
</evidence>
<dbReference type="GO" id="GO:0005524">
    <property type="term" value="F:ATP binding"/>
    <property type="evidence" value="ECO:0007669"/>
    <property type="project" value="UniProtKB-KW"/>
</dbReference>
<dbReference type="Pfam" id="PF05227">
    <property type="entry name" value="CHASE3"/>
    <property type="match status" value="1"/>
</dbReference>
<name>A0A4S1WSN6_9SPHN</name>
<dbReference type="Gene3D" id="3.30.565.10">
    <property type="entry name" value="Histidine kinase-like ATPase, C-terminal domain"/>
    <property type="match status" value="1"/>
</dbReference>
<dbReference type="InterPro" id="IPR035965">
    <property type="entry name" value="PAS-like_dom_sf"/>
</dbReference>
<dbReference type="FunFam" id="3.30.565.10:FF:000010">
    <property type="entry name" value="Sensor histidine kinase RcsC"/>
    <property type="match status" value="1"/>
</dbReference>
<dbReference type="InterPro" id="IPR036890">
    <property type="entry name" value="HATPase_C_sf"/>
</dbReference>
<feature type="domain" description="PAS" evidence="21">
    <location>
        <begin position="229"/>
        <end position="299"/>
    </location>
</feature>
<accession>A0A4S1WSN6</accession>
<evidence type="ECO:0000256" key="3">
    <source>
        <dbReference type="ARBA" id="ARBA00012438"/>
    </source>
</evidence>
<dbReference type="InterPro" id="IPR036097">
    <property type="entry name" value="HisK_dim/P_sf"/>
</dbReference>
<keyword evidence="8" id="KW-0547">Nucleotide-binding</keyword>
<evidence type="ECO:0000259" key="20">
    <source>
        <dbReference type="PROSITE" id="PS50110"/>
    </source>
</evidence>
<evidence type="ECO:0000259" key="21">
    <source>
        <dbReference type="PROSITE" id="PS50112"/>
    </source>
</evidence>
<proteinExistence type="predicted"/>
<evidence type="ECO:0000256" key="13">
    <source>
        <dbReference type="ARBA" id="ARBA00023136"/>
    </source>
</evidence>
<dbReference type="SUPFAM" id="SSF55785">
    <property type="entry name" value="PYP-like sensor domain (PAS domain)"/>
    <property type="match status" value="1"/>
</dbReference>
<dbReference type="Gene3D" id="1.20.120.160">
    <property type="entry name" value="HPT domain"/>
    <property type="match status" value="1"/>
</dbReference>
<dbReference type="InterPro" id="IPR000700">
    <property type="entry name" value="PAS-assoc_C"/>
</dbReference>
<evidence type="ECO:0000259" key="23">
    <source>
        <dbReference type="PROSITE" id="PS50894"/>
    </source>
</evidence>
<dbReference type="FunFam" id="1.10.287.130:FF:000002">
    <property type="entry name" value="Two-component osmosensing histidine kinase"/>
    <property type="match status" value="1"/>
</dbReference>
<dbReference type="SMART" id="SM00387">
    <property type="entry name" value="HATPase_c"/>
    <property type="match status" value="1"/>
</dbReference>
<dbReference type="SMART" id="SM00091">
    <property type="entry name" value="PAS"/>
    <property type="match status" value="1"/>
</dbReference>
<evidence type="ECO:0000256" key="10">
    <source>
        <dbReference type="ARBA" id="ARBA00022840"/>
    </source>
</evidence>
<dbReference type="SUPFAM" id="SSF47226">
    <property type="entry name" value="Histidine-containing phosphotransfer domain, HPT domain"/>
    <property type="match status" value="1"/>
</dbReference>
<evidence type="ECO:0000256" key="1">
    <source>
        <dbReference type="ARBA" id="ARBA00000085"/>
    </source>
</evidence>
<evidence type="ECO:0000256" key="6">
    <source>
        <dbReference type="ARBA" id="ARBA00022679"/>
    </source>
</evidence>
<evidence type="ECO:0000256" key="8">
    <source>
        <dbReference type="ARBA" id="ARBA00022741"/>
    </source>
</evidence>
<dbReference type="CDD" id="cd16922">
    <property type="entry name" value="HATPase_EvgS-ArcB-TorS-like"/>
    <property type="match status" value="1"/>
</dbReference>
<dbReference type="GO" id="GO:0005886">
    <property type="term" value="C:plasma membrane"/>
    <property type="evidence" value="ECO:0007669"/>
    <property type="project" value="UniProtKB-SubCell"/>
</dbReference>
<keyword evidence="4" id="KW-1003">Cell membrane</keyword>
<keyword evidence="9" id="KW-0418">Kinase</keyword>
<evidence type="ECO:0000313" key="24">
    <source>
        <dbReference type="EMBL" id="TGX46073.1"/>
    </source>
</evidence>
<feature type="transmembrane region" description="Helical" evidence="18">
    <location>
        <begin position="183"/>
        <end position="202"/>
    </location>
</feature>
<dbReference type="InterPro" id="IPR001789">
    <property type="entry name" value="Sig_transdc_resp-reg_receiver"/>
</dbReference>
<comment type="subunit">
    <text evidence="14">At low DSF concentrations, interacts with RpfF.</text>
</comment>
<keyword evidence="11 18" id="KW-1133">Transmembrane helix</keyword>
<dbReference type="CDD" id="cd19410">
    <property type="entry name" value="HK9-like_sensor"/>
    <property type="match status" value="1"/>
</dbReference>
<dbReference type="Pfam" id="PF01627">
    <property type="entry name" value="Hpt"/>
    <property type="match status" value="1"/>
</dbReference>
<evidence type="ECO:0000259" key="19">
    <source>
        <dbReference type="PROSITE" id="PS50109"/>
    </source>
</evidence>
<feature type="modified residue" description="4-aspartylphosphate" evidence="17">
    <location>
        <position position="673"/>
    </location>
</feature>
<dbReference type="Pfam" id="PF02518">
    <property type="entry name" value="HATPase_c"/>
    <property type="match status" value="1"/>
</dbReference>
<dbReference type="InterPro" id="IPR011006">
    <property type="entry name" value="CheY-like_superfamily"/>
</dbReference>
<feature type="domain" description="Histidine kinase" evidence="19">
    <location>
        <begin position="376"/>
        <end position="596"/>
    </location>
</feature>
<evidence type="ECO:0000256" key="11">
    <source>
        <dbReference type="ARBA" id="ARBA00022989"/>
    </source>
</evidence>
<evidence type="ECO:0000256" key="15">
    <source>
        <dbReference type="ARBA" id="ARBA00068150"/>
    </source>
</evidence>
<feature type="domain" description="HPt" evidence="23">
    <location>
        <begin position="761"/>
        <end position="855"/>
    </location>
</feature>
<dbReference type="InterPro" id="IPR013767">
    <property type="entry name" value="PAS_fold"/>
</dbReference>
<sequence length="855" mass="93152">MMTDASRPRSRLMIAAVFLLLIVCAGSGLWLAAEKQKAETWVRHTFEVSDRLSRVRILNLRSELFRRNYLLTGKAEDRAAVDALRRALSRELDALRRMTTDNPEQGIRIARLSAMLQQRLSASARSMWLRGTGRTAEAIDTLDSPAAREETARLLRTVTEIESEEQRLLAARLDHSNGYEQPVQIAFGLSAFLVLLLALLVLRDRRARMLSLRDANSQLEQDIARREIAEAQLALLAENATDAVFRIDLDGIITYASPSTEQVVGVTPEIAVGKHVATQVHPDDRQKVLEFYAELTAGRIDQGIVANRILRRGRSGADCWIETNCGLVRDDATGAPVEVIASLRDVSKRKRLEFELEGARARAEAAASAKSSFLANMSHEIRTPMNGVLGFADLLLNSGLTEQQQRYAQLIADSGKAMMRLLNDILDISKIEAGQMQIAPERVDFRHALRNCVKLIEPAAAQKGLRLRFDVEPELPIFVVIDGLRLRQIVLNLLGNAVKFTERGSVSLEAKRGWHNGRANIEITVADTGIGIAADRQSAIFEQFVQAEGSTARRFGGTGLGLSISNQLATLMGGTLDLASEEGTGTSFTLRVPLVLADASDMDAVAAEQRDDQPERPLRILLAEDHDVNQKLMEAMLARLGHESVTVADGSQALHAAIAASRSDKAFDLVLMDMQMPVMDGLEATRAIRAAGLSNRTLPILALTANAYADDIAACLAAGMQAHLAKPIQLAELATVIRRWTRIEPAQPEAPAPTAPARPAEPSLISPALRARYDARKEEVAVCAERLAAADTVSDDDAVELGELLHKLAGSAGMFGEAALGDEASAFEERLARSPPEARAAAVRAIVEMLRQPAD</sequence>
<dbReference type="InterPro" id="IPR000014">
    <property type="entry name" value="PAS"/>
</dbReference>
<dbReference type="CDD" id="cd17546">
    <property type="entry name" value="REC_hyHK_CKI1_RcsC-like"/>
    <property type="match status" value="1"/>
</dbReference>
<keyword evidence="12" id="KW-0902">Two-component regulatory system</keyword>
<dbReference type="PROSITE" id="PS50113">
    <property type="entry name" value="PAC"/>
    <property type="match status" value="1"/>
</dbReference>
<dbReference type="Gene3D" id="1.10.287.130">
    <property type="match status" value="1"/>
</dbReference>
<dbReference type="Gene3D" id="3.30.450.20">
    <property type="entry name" value="PAS domain"/>
    <property type="match status" value="1"/>
</dbReference>
<evidence type="ECO:0000313" key="25">
    <source>
        <dbReference type="Proteomes" id="UP000309848"/>
    </source>
</evidence>
<dbReference type="Pfam" id="PF00072">
    <property type="entry name" value="Response_reg"/>
    <property type="match status" value="1"/>
</dbReference>
<dbReference type="InterPro" id="IPR003661">
    <property type="entry name" value="HisK_dim/P_dom"/>
</dbReference>
<dbReference type="InterPro" id="IPR036641">
    <property type="entry name" value="HPT_dom_sf"/>
</dbReference>
<dbReference type="PRINTS" id="PR00344">
    <property type="entry name" value="BCTRLSENSOR"/>
</dbReference>
<dbReference type="SUPFAM" id="SSF52172">
    <property type="entry name" value="CheY-like"/>
    <property type="match status" value="1"/>
</dbReference>
<evidence type="ECO:0000256" key="14">
    <source>
        <dbReference type="ARBA" id="ARBA00064003"/>
    </source>
</evidence>
<dbReference type="Proteomes" id="UP000309848">
    <property type="component" value="Unassembled WGS sequence"/>
</dbReference>
<dbReference type="InterPro" id="IPR007891">
    <property type="entry name" value="CHASE3"/>
</dbReference>
<feature type="modified residue" description="Phosphohistidine" evidence="16">
    <location>
        <position position="806"/>
    </location>
</feature>
<keyword evidence="10" id="KW-0067">ATP-binding</keyword>
<dbReference type="NCBIfam" id="TIGR00229">
    <property type="entry name" value="sensory_box"/>
    <property type="match status" value="1"/>
</dbReference>
<keyword evidence="13 18" id="KW-0472">Membrane</keyword>
<keyword evidence="5 17" id="KW-0597">Phosphoprotein</keyword>
<dbReference type="Gene3D" id="3.40.50.2300">
    <property type="match status" value="1"/>
</dbReference>
<evidence type="ECO:0000256" key="12">
    <source>
        <dbReference type="ARBA" id="ARBA00023012"/>
    </source>
</evidence>
<feature type="domain" description="PAC" evidence="22">
    <location>
        <begin position="303"/>
        <end position="358"/>
    </location>
</feature>
<dbReference type="PROSITE" id="PS50110">
    <property type="entry name" value="RESPONSE_REGULATORY"/>
    <property type="match status" value="1"/>
</dbReference>
<dbReference type="CDD" id="cd00130">
    <property type="entry name" value="PAS"/>
    <property type="match status" value="1"/>
</dbReference>
<dbReference type="PROSITE" id="PS50109">
    <property type="entry name" value="HIS_KIN"/>
    <property type="match status" value="1"/>
</dbReference>
<dbReference type="SMART" id="SM00388">
    <property type="entry name" value="HisKA"/>
    <property type="match status" value="1"/>
</dbReference>
<dbReference type="SUPFAM" id="SSF55874">
    <property type="entry name" value="ATPase domain of HSP90 chaperone/DNA topoisomerase II/histidine kinase"/>
    <property type="match status" value="1"/>
</dbReference>
<comment type="caution">
    <text evidence="24">The sequence shown here is derived from an EMBL/GenBank/DDBJ whole genome shotgun (WGS) entry which is preliminary data.</text>
</comment>
<feature type="transmembrane region" description="Helical" evidence="18">
    <location>
        <begin position="12"/>
        <end position="33"/>
    </location>
</feature>
<dbReference type="SMART" id="SM00448">
    <property type="entry name" value="REC"/>
    <property type="match status" value="1"/>
</dbReference>
<evidence type="ECO:0000256" key="4">
    <source>
        <dbReference type="ARBA" id="ARBA00022475"/>
    </source>
</evidence>
<reference evidence="24 25" key="1">
    <citation type="submission" date="2019-04" db="EMBL/GenBank/DDBJ databases">
        <title>Sphingomonas psychrotolerans sp. nov., isolated from soil in the Tianshan Mountains, Xinjiang, China.</title>
        <authorList>
            <person name="Luo Y."/>
            <person name="Sheng H."/>
        </authorList>
    </citation>
    <scope>NUCLEOTIDE SEQUENCE [LARGE SCALE GENOMIC DNA]</scope>
    <source>
        <strain evidence="24 25">KIS18-15</strain>
    </source>
</reference>
<comment type="subcellular location">
    <subcellularLocation>
        <location evidence="2">Cell membrane</location>
        <topology evidence="2">Multi-pass membrane protein</topology>
    </subcellularLocation>
</comment>
<evidence type="ECO:0000256" key="7">
    <source>
        <dbReference type="ARBA" id="ARBA00022692"/>
    </source>
</evidence>
<evidence type="ECO:0000256" key="17">
    <source>
        <dbReference type="PROSITE-ProRule" id="PRU00169"/>
    </source>
</evidence>